<dbReference type="InterPro" id="IPR050317">
    <property type="entry name" value="Plant_Fungal_Acyltransferase"/>
</dbReference>
<dbReference type="PANTHER" id="PTHR31642">
    <property type="entry name" value="TRICHOTHECENE 3-O-ACETYLTRANSFERASE"/>
    <property type="match status" value="1"/>
</dbReference>
<keyword evidence="4" id="KW-1185">Reference proteome</keyword>
<dbReference type="EMBL" id="KQ030706">
    <property type="protein sequence ID" value="KJZ69531.1"/>
    <property type="molecule type" value="Genomic_DNA"/>
</dbReference>
<dbReference type="Gene3D" id="3.30.559.10">
    <property type="entry name" value="Chloramphenicol acetyltransferase-like domain"/>
    <property type="match status" value="2"/>
</dbReference>
<evidence type="ECO:0000313" key="4">
    <source>
        <dbReference type="Proteomes" id="UP000054481"/>
    </source>
</evidence>
<dbReference type="GO" id="GO:0016747">
    <property type="term" value="F:acyltransferase activity, transferring groups other than amino-acyl groups"/>
    <property type="evidence" value="ECO:0007669"/>
    <property type="project" value="TreeGrafter"/>
</dbReference>
<dbReference type="GO" id="GO:0044550">
    <property type="term" value="P:secondary metabolite biosynthetic process"/>
    <property type="evidence" value="ECO:0007669"/>
    <property type="project" value="TreeGrafter"/>
</dbReference>
<evidence type="ECO:0000259" key="2">
    <source>
        <dbReference type="Pfam" id="PF22664"/>
    </source>
</evidence>
<dbReference type="Pfam" id="PF22664">
    <property type="entry name" value="TRI-like_N"/>
    <property type="match status" value="1"/>
</dbReference>
<dbReference type="PANTHER" id="PTHR31642:SF310">
    <property type="entry name" value="FATTY ALCOHOL:CAFFEOYL-COA ACYLTRANSFERASE"/>
    <property type="match status" value="1"/>
</dbReference>
<gene>
    <name evidence="3" type="ORF">HIM_11073</name>
</gene>
<evidence type="ECO:0000313" key="3">
    <source>
        <dbReference type="EMBL" id="KJZ69531.1"/>
    </source>
</evidence>
<keyword evidence="1" id="KW-0808">Transferase</keyword>
<organism evidence="3 4">
    <name type="scientific">Hirsutella minnesotensis 3608</name>
    <dbReference type="NCBI Taxonomy" id="1043627"/>
    <lineage>
        <taxon>Eukaryota</taxon>
        <taxon>Fungi</taxon>
        <taxon>Dikarya</taxon>
        <taxon>Ascomycota</taxon>
        <taxon>Pezizomycotina</taxon>
        <taxon>Sordariomycetes</taxon>
        <taxon>Hypocreomycetidae</taxon>
        <taxon>Hypocreales</taxon>
        <taxon>Ophiocordycipitaceae</taxon>
        <taxon>Hirsutella</taxon>
    </lineage>
</organism>
<sequence length="465" mass="51563">MPSGRAAVSRLTPLEQIAPRCWSRFVFPFQLPKNYDILAVSRVLRTGLDATKRRFPLFNCEVVPDTQSAQANALKMQQIDPNEVLPLKVKDLREPRAFPMSYAELKAKRFPISAFQPGALCRTHIWSPIGKPWPAILAQANFIGEGLLLNVCLHHSIFDAFTINTFLRIWAEECRAEGWAVSGSATTDEGLLEDRDAVIDSDCASNGLEGRSEDHPEYTVLTDPANQVPGLNTEDYRGQVFHFTPDALVRLKRDVSRNSPSAPGYISTTDALTALAWKTVMRARFSRTLVRDDVTSILNICVGGRTRLKPPIHPATLGCFLTFGQVQLPVRQIISPSSLPDVTSAIRRALMDIDEKFNGSYAGDIMEFVKKQPDLGAIVPTSLLDLPGLNLLSTKWPDFDWHSMEWGNMLGKIEALRTPSTGLLPHTQIILPKLANGGVEIIICAQENLMEKITTDTALAQYTTE</sequence>
<protein>
    <recommendedName>
        <fullName evidence="2">Trichothecene 3-O-acetyltransferase-like N-terminal domain-containing protein</fullName>
    </recommendedName>
</protein>
<feature type="domain" description="Trichothecene 3-O-acetyltransferase-like N-terminal" evidence="2">
    <location>
        <begin position="25"/>
        <end position="174"/>
    </location>
</feature>
<reference evidence="3 4" key="1">
    <citation type="journal article" date="2014" name="Genome Biol. Evol.">
        <title>Comparative genomics and transcriptomics analyses reveal divergent lifestyle features of nematode endoparasitic fungus Hirsutella minnesotensis.</title>
        <authorList>
            <person name="Lai Y."/>
            <person name="Liu K."/>
            <person name="Zhang X."/>
            <person name="Zhang X."/>
            <person name="Li K."/>
            <person name="Wang N."/>
            <person name="Shu C."/>
            <person name="Wu Y."/>
            <person name="Wang C."/>
            <person name="Bushley K.E."/>
            <person name="Xiang M."/>
            <person name="Liu X."/>
        </authorList>
    </citation>
    <scope>NUCLEOTIDE SEQUENCE [LARGE SCALE GENOMIC DNA]</scope>
    <source>
        <strain evidence="3 4">3608</strain>
    </source>
</reference>
<proteinExistence type="predicted"/>
<accession>A0A0F7ZFQ1</accession>
<dbReference type="OrthoDB" id="1862401at2759"/>
<dbReference type="InterPro" id="IPR023213">
    <property type="entry name" value="CAT-like_dom_sf"/>
</dbReference>
<dbReference type="Proteomes" id="UP000054481">
    <property type="component" value="Unassembled WGS sequence"/>
</dbReference>
<dbReference type="InterPro" id="IPR054710">
    <property type="entry name" value="Tri101-like_N"/>
</dbReference>
<name>A0A0F7ZFQ1_9HYPO</name>
<dbReference type="AlphaFoldDB" id="A0A0F7ZFQ1"/>
<evidence type="ECO:0000256" key="1">
    <source>
        <dbReference type="ARBA" id="ARBA00022679"/>
    </source>
</evidence>